<evidence type="ECO:0000259" key="21">
    <source>
        <dbReference type="SMART" id="SM00831"/>
    </source>
</evidence>
<keyword evidence="23" id="KW-1185">Reference proteome</keyword>
<keyword evidence="7" id="KW-0997">Cell inner membrane</keyword>
<evidence type="ECO:0000256" key="13">
    <source>
        <dbReference type="ARBA" id="ARBA00022967"/>
    </source>
</evidence>
<dbReference type="NCBIfam" id="TIGR01494">
    <property type="entry name" value="ATPase_P-type"/>
    <property type="match status" value="3"/>
</dbReference>
<evidence type="ECO:0000256" key="15">
    <source>
        <dbReference type="ARBA" id="ARBA00023136"/>
    </source>
</evidence>
<organism evidence="22 23">
    <name type="scientific">Brooklawnia propionicigenes</name>
    <dbReference type="NCBI Taxonomy" id="3041175"/>
    <lineage>
        <taxon>Bacteria</taxon>
        <taxon>Bacillati</taxon>
        <taxon>Actinomycetota</taxon>
        <taxon>Actinomycetes</taxon>
        <taxon>Propionibacteriales</taxon>
        <taxon>Propionibacteriaceae</taxon>
        <taxon>Brooklawnia</taxon>
    </lineage>
</organism>
<feature type="transmembrane region" description="Helical" evidence="20">
    <location>
        <begin position="267"/>
        <end position="294"/>
    </location>
</feature>
<evidence type="ECO:0000313" key="22">
    <source>
        <dbReference type="EMBL" id="BEH00746.1"/>
    </source>
</evidence>
<evidence type="ECO:0000256" key="12">
    <source>
        <dbReference type="ARBA" id="ARBA00022842"/>
    </source>
</evidence>
<dbReference type="Pfam" id="PF13246">
    <property type="entry name" value="Cation_ATPase"/>
    <property type="match status" value="1"/>
</dbReference>
<dbReference type="Pfam" id="PF00689">
    <property type="entry name" value="Cation_ATPase_C"/>
    <property type="match status" value="1"/>
</dbReference>
<evidence type="ECO:0000256" key="18">
    <source>
        <dbReference type="ARBA" id="ARBA00049360"/>
    </source>
</evidence>
<keyword evidence="9 20" id="KW-0812">Transmembrane</keyword>
<evidence type="ECO:0000256" key="19">
    <source>
        <dbReference type="SAM" id="MobiDB-lite"/>
    </source>
</evidence>
<dbReference type="GO" id="GO:0005886">
    <property type="term" value="C:plasma membrane"/>
    <property type="evidence" value="ECO:0007669"/>
    <property type="project" value="UniProtKB-SubCell"/>
</dbReference>
<dbReference type="Gene3D" id="3.40.50.1000">
    <property type="entry name" value="HAD superfamily/HAD-like"/>
    <property type="match status" value="1"/>
</dbReference>
<evidence type="ECO:0000256" key="2">
    <source>
        <dbReference type="ARBA" id="ARBA00004429"/>
    </source>
</evidence>
<dbReference type="InterPro" id="IPR018303">
    <property type="entry name" value="ATPase_P-typ_P_site"/>
</dbReference>
<dbReference type="SUPFAM" id="SSF56784">
    <property type="entry name" value="HAD-like"/>
    <property type="match status" value="1"/>
</dbReference>
<reference evidence="22" key="1">
    <citation type="journal article" date="2024" name="Int. J. Syst. Evol. Microbiol.">
        <title>Brooklawnia propionicigenes sp. nov., a facultatively anaerobic, propionate-producing bacterium isolated from a methanogenic reactor treating waste from cattle farms.</title>
        <authorList>
            <person name="Akita Y."/>
            <person name="Ueki A."/>
            <person name="Tonouchi A."/>
            <person name="Sugawara Y."/>
            <person name="Honma S."/>
            <person name="Kaku N."/>
            <person name="Ueki K."/>
        </authorList>
    </citation>
    <scope>NUCLEOTIDE SEQUENCE</scope>
    <source>
        <strain evidence="22">SH051</strain>
    </source>
</reference>
<dbReference type="InterPro" id="IPR059000">
    <property type="entry name" value="ATPase_P-type_domA"/>
</dbReference>
<gene>
    <name evidence="22" type="primary">mgtA</name>
    <name evidence="22" type="ORF">brsh051_00270</name>
</gene>
<comment type="similarity">
    <text evidence="3">Belongs to the cation transport ATPase (P-type) (TC 3.A.3) family. Type IIIB subfamily.</text>
</comment>
<evidence type="ECO:0000256" key="6">
    <source>
        <dbReference type="ARBA" id="ARBA00022475"/>
    </source>
</evidence>
<evidence type="ECO:0000256" key="10">
    <source>
        <dbReference type="ARBA" id="ARBA00022741"/>
    </source>
</evidence>
<comment type="catalytic activity">
    <reaction evidence="18">
        <text>ATP + H2O = ADP + phosphate + H(+)</text>
        <dbReference type="Rhea" id="RHEA:13065"/>
        <dbReference type="ChEBI" id="CHEBI:15377"/>
        <dbReference type="ChEBI" id="CHEBI:15378"/>
        <dbReference type="ChEBI" id="CHEBI:30616"/>
        <dbReference type="ChEBI" id="CHEBI:43474"/>
        <dbReference type="ChEBI" id="CHEBI:456216"/>
    </reaction>
</comment>
<keyword evidence="15 20" id="KW-0472">Membrane</keyword>
<keyword evidence="12" id="KW-0460">Magnesium</keyword>
<feature type="region of interest" description="Disordered" evidence="19">
    <location>
        <begin position="163"/>
        <end position="182"/>
    </location>
</feature>
<dbReference type="InterPro" id="IPR006415">
    <property type="entry name" value="P-type_ATPase_IIIB"/>
</dbReference>
<dbReference type="SUPFAM" id="SSF81653">
    <property type="entry name" value="Calcium ATPase, transduction domain A"/>
    <property type="match status" value="1"/>
</dbReference>
<evidence type="ECO:0000256" key="17">
    <source>
        <dbReference type="ARBA" id="ARBA00047295"/>
    </source>
</evidence>
<evidence type="ECO:0000256" key="3">
    <source>
        <dbReference type="ARBA" id="ARBA00008746"/>
    </source>
</evidence>
<dbReference type="Gene3D" id="2.70.150.10">
    <property type="entry name" value="Calcium-transporting ATPase, cytoplasmic transduction domain A"/>
    <property type="match status" value="1"/>
</dbReference>
<comment type="subcellular location">
    <subcellularLocation>
        <location evidence="2">Cell inner membrane</location>
        <topology evidence="2">Multi-pass membrane protein</topology>
    </subcellularLocation>
</comment>
<evidence type="ECO:0000256" key="1">
    <source>
        <dbReference type="ARBA" id="ARBA00003954"/>
    </source>
</evidence>
<dbReference type="Pfam" id="PF00690">
    <property type="entry name" value="Cation_ATPase_N"/>
    <property type="match status" value="1"/>
</dbReference>
<dbReference type="EMBL" id="AP028056">
    <property type="protein sequence ID" value="BEH00746.1"/>
    <property type="molecule type" value="Genomic_DNA"/>
</dbReference>
<accession>A0AAN0MEP9</accession>
<dbReference type="PANTHER" id="PTHR42861">
    <property type="entry name" value="CALCIUM-TRANSPORTING ATPASE"/>
    <property type="match status" value="1"/>
</dbReference>
<evidence type="ECO:0000256" key="20">
    <source>
        <dbReference type="SAM" id="Phobius"/>
    </source>
</evidence>
<dbReference type="PRINTS" id="PR01836">
    <property type="entry name" value="MGATPASE"/>
</dbReference>
<evidence type="ECO:0000256" key="8">
    <source>
        <dbReference type="ARBA" id="ARBA00022553"/>
    </source>
</evidence>
<keyword evidence="11" id="KW-0067">ATP-binding</keyword>
<keyword evidence="8" id="KW-0597">Phosphoprotein</keyword>
<evidence type="ECO:0000256" key="14">
    <source>
        <dbReference type="ARBA" id="ARBA00022989"/>
    </source>
</evidence>
<dbReference type="InterPro" id="IPR023299">
    <property type="entry name" value="ATPase_P-typ_cyto_dom_N"/>
</dbReference>
<name>A0AAN0MEP9_9ACTN</name>
<dbReference type="InterPro" id="IPR008250">
    <property type="entry name" value="ATPase_P-typ_transduc_dom_A_sf"/>
</dbReference>
<feature type="transmembrane region" description="Helical" evidence="20">
    <location>
        <begin position="841"/>
        <end position="863"/>
    </location>
</feature>
<dbReference type="Gene3D" id="1.20.1110.10">
    <property type="entry name" value="Calcium-transporting ATPase, transmembrane domain"/>
    <property type="match status" value="1"/>
</dbReference>
<dbReference type="InterPro" id="IPR006068">
    <property type="entry name" value="ATPase_P-typ_cation-transptr_C"/>
</dbReference>
<dbReference type="KEGG" id="broo:brsh051_00270"/>
<dbReference type="Proteomes" id="UP001431656">
    <property type="component" value="Chromosome"/>
</dbReference>
<feature type="transmembrane region" description="Helical" evidence="20">
    <location>
        <begin position="759"/>
        <end position="782"/>
    </location>
</feature>
<dbReference type="SFLD" id="SFLDF00027">
    <property type="entry name" value="p-type_atpase"/>
    <property type="match status" value="1"/>
</dbReference>
<dbReference type="InterPro" id="IPR004014">
    <property type="entry name" value="ATPase_P-typ_cation-transptr_N"/>
</dbReference>
<protein>
    <recommendedName>
        <fullName evidence="5">Magnesium-transporting ATPase, P-type 1</fullName>
        <ecNumber evidence="4">7.2.2.14</ecNumber>
    </recommendedName>
    <alternativeName>
        <fullName evidence="16">Mg(2+) transport ATPase, P-type 1</fullName>
    </alternativeName>
</protein>
<dbReference type="AlphaFoldDB" id="A0AAN0MEP9"/>
<dbReference type="Pfam" id="PF00122">
    <property type="entry name" value="E1-E2_ATPase"/>
    <property type="match status" value="1"/>
</dbReference>
<dbReference type="SUPFAM" id="SSF81665">
    <property type="entry name" value="Calcium ATPase, transmembrane domain M"/>
    <property type="match status" value="1"/>
</dbReference>
<feature type="transmembrane region" description="Helical" evidence="20">
    <location>
        <begin position="802"/>
        <end position="820"/>
    </location>
</feature>
<feature type="domain" description="Cation-transporting P-type ATPase N-terminal" evidence="21">
    <location>
        <begin position="3"/>
        <end position="76"/>
    </location>
</feature>
<dbReference type="Gene3D" id="3.40.1110.10">
    <property type="entry name" value="Calcium-transporting ATPase, cytoplasmic domain N"/>
    <property type="match status" value="1"/>
</dbReference>
<dbReference type="GO" id="GO:0016887">
    <property type="term" value="F:ATP hydrolysis activity"/>
    <property type="evidence" value="ECO:0007669"/>
    <property type="project" value="InterPro"/>
</dbReference>
<keyword evidence="6" id="KW-1003">Cell membrane</keyword>
<dbReference type="InterPro" id="IPR023298">
    <property type="entry name" value="ATPase_P-typ_TM_dom_sf"/>
</dbReference>
<evidence type="ECO:0000256" key="7">
    <source>
        <dbReference type="ARBA" id="ARBA00022519"/>
    </source>
</evidence>
<evidence type="ECO:0000256" key="11">
    <source>
        <dbReference type="ARBA" id="ARBA00022840"/>
    </source>
</evidence>
<evidence type="ECO:0000256" key="16">
    <source>
        <dbReference type="ARBA" id="ARBA00029806"/>
    </source>
</evidence>
<dbReference type="InterPro" id="IPR044492">
    <property type="entry name" value="P_typ_ATPase_HD_dom"/>
</dbReference>
<keyword evidence="14 20" id="KW-1133">Transmembrane helix</keyword>
<feature type="transmembrane region" description="Helical" evidence="20">
    <location>
        <begin position="869"/>
        <end position="887"/>
    </location>
</feature>
<comment type="function">
    <text evidence="1">Mediates magnesium influx to the cytosol.</text>
</comment>
<comment type="catalytic activity">
    <reaction evidence="17">
        <text>Mg(2+)(out) + ATP + H2O = Mg(2+)(in) + ADP + phosphate + H(+)</text>
        <dbReference type="Rhea" id="RHEA:10260"/>
        <dbReference type="ChEBI" id="CHEBI:15377"/>
        <dbReference type="ChEBI" id="CHEBI:15378"/>
        <dbReference type="ChEBI" id="CHEBI:18420"/>
        <dbReference type="ChEBI" id="CHEBI:30616"/>
        <dbReference type="ChEBI" id="CHEBI:43474"/>
        <dbReference type="ChEBI" id="CHEBI:456216"/>
        <dbReference type="EC" id="7.2.2.14"/>
    </reaction>
</comment>
<dbReference type="PROSITE" id="PS00154">
    <property type="entry name" value="ATPASE_E1_E2"/>
    <property type="match status" value="1"/>
</dbReference>
<dbReference type="GO" id="GO:0015444">
    <property type="term" value="F:P-type magnesium transporter activity"/>
    <property type="evidence" value="ECO:0007669"/>
    <property type="project" value="UniProtKB-EC"/>
</dbReference>
<dbReference type="EC" id="7.2.2.14" evidence="4"/>
<dbReference type="CDD" id="cd02077">
    <property type="entry name" value="P-type_ATPase_Mg"/>
    <property type="match status" value="1"/>
</dbReference>
<dbReference type="SMART" id="SM00831">
    <property type="entry name" value="Cation_ATPase_N"/>
    <property type="match status" value="1"/>
</dbReference>
<evidence type="ECO:0000256" key="4">
    <source>
        <dbReference type="ARBA" id="ARBA00012786"/>
    </source>
</evidence>
<dbReference type="InterPro" id="IPR001757">
    <property type="entry name" value="P_typ_ATPase"/>
</dbReference>
<dbReference type="GO" id="GO:0005524">
    <property type="term" value="F:ATP binding"/>
    <property type="evidence" value="ECO:0007669"/>
    <property type="project" value="UniProtKB-KW"/>
</dbReference>
<keyword evidence="10" id="KW-0547">Nucleotide-binding</keyword>
<evidence type="ECO:0000256" key="5">
    <source>
        <dbReference type="ARBA" id="ARBA00013555"/>
    </source>
</evidence>
<evidence type="ECO:0000256" key="9">
    <source>
        <dbReference type="ARBA" id="ARBA00022692"/>
    </source>
</evidence>
<evidence type="ECO:0000313" key="23">
    <source>
        <dbReference type="Proteomes" id="UP001431656"/>
    </source>
</evidence>
<dbReference type="InterPro" id="IPR023214">
    <property type="entry name" value="HAD_sf"/>
</dbReference>
<keyword evidence="13" id="KW-1278">Translocase</keyword>
<dbReference type="InterPro" id="IPR036412">
    <property type="entry name" value="HAD-like_sf"/>
</dbReference>
<dbReference type="SFLD" id="SFLDS00003">
    <property type="entry name" value="Haloacid_Dehalogenase"/>
    <property type="match status" value="1"/>
</dbReference>
<feature type="transmembrane region" description="Helical" evidence="20">
    <location>
        <begin position="240"/>
        <end position="261"/>
    </location>
</feature>
<dbReference type="SFLD" id="SFLDG00002">
    <property type="entry name" value="C1.7:_P-type_atpase_like"/>
    <property type="match status" value="1"/>
</dbReference>
<proteinExistence type="inferred from homology"/>
<sequence length="899" mass="97176">MVQASQHDADTVVAGLNSGTDGLKDAQVNSARETYGLNVVSESHAPSLPATILGSFRNPFVLLLIVLAAIMVATNDHIGASTITVMVLISVGLNTTQEYKATRAAQALRAMVVATTTVIRQGKASEIPVAQVVPGDIIELKAGDLIPADLRVVRAKDLTVSQSSLTGESRPQDKTAEPQDSTDENLLHARNVCFMGTSVLSGSGLGVVVTTGRNTYFGAMARAVADVQPRSAYDLAIRRITLLLIRIMLIMAPTVFLLNWWHTGDWLQALLFAVAIGVGLTPSMLPTIISANLARGTSFMAARKVIVKVPDSIENLGSMDVLCTDKTGTLTEDRIVLQRHLDIEGKPSQLVLIIGYLNSMHSTGVRNTMDDAVIGAMNKSTGTALPAYRVVDEIPFDFERRRLSVILDRVTDLDQLTPPDEVKDVGPQELHLAPGEDLLLTKGAVREVMSVCSRVMHDGSITALDDAARATAVATAESLNSDGMRVLAVSTRIIGADAARAHFVHDNWGYTPADEADMVLIGFLAFLDPPKESASAAIQDLHRAAVDVKVVSGDSGLVCAHVVDALNLWDDTPADARAQRSMTGAQVDQLDDEALAQRVNDVLVFSEMSPLQKARVVGALQARGHVVGHMGDGINDTPALRKADVGISVTDGVDIAKDTADIILLEQDLRVLRDGILEGRRTFGNIQKYLKITVASNFGNVFSVLIASVFIPFLPMLAVQLLVQNMLYDISQTSLPWDRVDGSVLARPRRWTDGHITRFMVILGPVSTIFDVVAFLLMWFVFHATGTTASGAVDPTSQHLFQTGWFLVGICTQVMVVHMIRTEKIPFIQSTAARPVLWASAAAIAVALVLPVVPFTAAAFSFVAPPATFYPWLLATVLAYCLLTQWVKTRYIRRWHEWL</sequence>